<evidence type="ECO:0000313" key="9">
    <source>
        <dbReference type="Proteomes" id="UP000176421"/>
    </source>
</evidence>
<keyword evidence="4" id="KW-1015">Disulfide bond</keyword>
<evidence type="ECO:0000313" key="8">
    <source>
        <dbReference type="EMBL" id="OGZ69769.1"/>
    </source>
</evidence>
<comment type="caution">
    <text evidence="8">The sequence shown here is derived from an EMBL/GenBank/DDBJ whole genome shotgun (WGS) entry which is preliminary data.</text>
</comment>
<protein>
    <recommendedName>
        <fullName evidence="7">Thioredoxin domain-containing protein</fullName>
    </recommendedName>
</protein>
<dbReference type="Gene3D" id="3.40.30.10">
    <property type="entry name" value="Glutaredoxin"/>
    <property type="match status" value="1"/>
</dbReference>
<organism evidence="8 9">
    <name type="scientific">Candidatus Staskawiczbacteria bacterium RIFCSPHIGHO2_02_FULL_34_9</name>
    <dbReference type="NCBI Taxonomy" id="1802206"/>
    <lineage>
        <taxon>Bacteria</taxon>
        <taxon>Candidatus Staskawicziibacteriota</taxon>
    </lineage>
</organism>
<reference evidence="8 9" key="1">
    <citation type="journal article" date="2016" name="Nat. Commun.">
        <title>Thousands of microbial genomes shed light on interconnected biogeochemical processes in an aquifer system.</title>
        <authorList>
            <person name="Anantharaman K."/>
            <person name="Brown C.T."/>
            <person name="Hug L.A."/>
            <person name="Sharon I."/>
            <person name="Castelle C.J."/>
            <person name="Probst A.J."/>
            <person name="Thomas B.C."/>
            <person name="Singh A."/>
            <person name="Wilkins M.J."/>
            <person name="Karaoz U."/>
            <person name="Brodie E.L."/>
            <person name="Williams K.H."/>
            <person name="Hubbard S.S."/>
            <person name="Banfield J.F."/>
        </authorList>
    </citation>
    <scope>NUCLEOTIDE SEQUENCE [LARGE SCALE GENOMIC DNA]</scope>
</reference>
<dbReference type="GO" id="GO:0016491">
    <property type="term" value="F:oxidoreductase activity"/>
    <property type="evidence" value="ECO:0007669"/>
    <property type="project" value="UniProtKB-KW"/>
</dbReference>
<evidence type="ECO:0000256" key="4">
    <source>
        <dbReference type="ARBA" id="ARBA00023157"/>
    </source>
</evidence>
<dbReference type="PROSITE" id="PS51352">
    <property type="entry name" value="THIOREDOXIN_2"/>
    <property type="match status" value="1"/>
</dbReference>
<dbReference type="SUPFAM" id="SSF52833">
    <property type="entry name" value="Thioredoxin-like"/>
    <property type="match status" value="1"/>
</dbReference>
<dbReference type="Pfam" id="PF13462">
    <property type="entry name" value="Thioredoxin_4"/>
    <property type="match status" value="1"/>
</dbReference>
<evidence type="ECO:0000259" key="7">
    <source>
        <dbReference type="PROSITE" id="PS51352"/>
    </source>
</evidence>
<evidence type="ECO:0000256" key="5">
    <source>
        <dbReference type="ARBA" id="ARBA00023284"/>
    </source>
</evidence>
<dbReference type="InterPro" id="IPR036249">
    <property type="entry name" value="Thioredoxin-like_sf"/>
</dbReference>
<dbReference type="InterPro" id="IPR013766">
    <property type="entry name" value="Thioredoxin_domain"/>
</dbReference>
<comment type="similarity">
    <text evidence="1">Belongs to the thioredoxin family. DsbA subfamily.</text>
</comment>
<dbReference type="InterPro" id="IPR012336">
    <property type="entry name" value="Thioredoxin-like_fold"/>
</dbReference>
<evidence type="ECO:0000256" key="3">
    <source>
        <dbReference type="ARBA" id="ARBA00023002"/>
    </source>
</evidence>
<keyword evidence="6" id="KW-1133">Transmembrane helix</keyword>
<feature type="transmembrane region" description="Helical" evidence="6">
    <location>
        <begin position="12"/>
        <end position="30"/>
    </location>
</feature>
<evidence type="ECO:0000256" key="2">
    <source>
        <dbReference type="ARBA" id="ARBA00022729"/>
    </source>
</evidence>
<sequence>MAEKQSNSIQWIAIAIIAASIIISGTIIFINNGKGTTGQNNNQPGTGNNQPVAVDASKVNIVNSPYIGDKNAKLLVVEWFDYQCPFCKKIHDDVISQLIKDYVDTGKVKIVFKDYAFLGSDSTAAALAARAVWEAYPDKFFSWYDAMFQKQDSENGGWGNKADILALAKSLDLDSNKIDQLMTSKAAEYQKLIDADKAEGTSLGINGTPGTIVGKQLISGAQPYASFKAAIDSQLK</sequence>
<dbReference type="AlphaFoldDB" id="A0A1G2I518"/>
<dbReference type="STRING" id="1802206.A3D35_03185"/>
<dbReference type="Proteomes" id="UP000176421">
    <property type="component" value="Unassembled WGS sequence"/>
</dbReference>
<keyword evidence="6" id="KW-0472">Membrane</keyword>
<accession>A0A1G2I518</accession>
<keyword evidence="5" id="KW-0676">Redox-active center</keyword>
<keyword evidence="2" id="KW-0732">Signal</keyword>
<proteinExistence type="inferred from homology"/>
<feature type="domain" description="Thioredoxin" evidence="7">
    <location>
        <begin position="32"/>
        <end position="236"/>
    </location>
</feature>
<keyword evidence="3" id="KW-0560">Oxidoreductase</keyword>
<keyword evidence="6" id="KW-0812">Transmembrane</keyword>
<gene>
    <name evidence="8" type="ORF">A3D35_03185</name>
</gene>
<dbReference type="PANTHER" id="PTHR13887">
    <property type="entry name" value="GLUTATHIONE S-TRANSFERASE KAPPA"/>
    <property type="match status" value="1"/>
</dbReference>
<dbReference type="PANTHER" id="PTHR13887:SF14">
    <property type="entry name" value="DISULFIDE BOND FORMATION PROTEIN D"/>
    <property type="match status" value="1"/>
</dbReference>
<dbReference type="EMBL" id="MHOS01000002">
    <property type="protein sequence ID" value="OGZ69769.1"/>
    <property type="molecule type" value="Genomic_DNA"/>
</dbReference>
<evidence type="ECO:0000256" key="6">
    <source>
        <dbReference type="SAM" id="Phobius"/>
    </source>
</evidence>
<evidence type="ECO:0000256" key="1">
    <source>
        <dbReference type="ARBA" id="ARBA00005791"/>
    </source>
</evidence>
<name>A0A1G2I518_9BACT</name>